<protein>
    <recommendedName>
        <fullName evidence="9">3-hydroxyacyl-[acyl-carrier-protein] dehydratase FabZ</fullName>
        <ecNumber evidence="9">4.2.1.59</ecNumber>
    </recommendedName>
    <alternativeName>
        <fullName evidence="9">(3R)-hydroxymyristoyl-[acyl-carrier-protein] dehydratase</fullName>
        <shortName evidence="9">(3R)-hydroxymyristoyl-ACP dehydrase</shortName>
    </alternativeName>
    <alternativeName>
        <fullName evidence="9">Beta-hydroxyacyl-ACP dehydratase</fullName>
    </alternativeName>
</protein>
<evidence type="ECO:0000256" key="9">
    <source>
        <dbReference type="HAMAP-Rule" id="MF_00406"/>
    </source>
</evidence>
<dbReference type="PANTHER" id="PTHR30272:SF1">
    <property type="entry name" value="3-HYDROXYACYL-[ACYL-CARRIER-PROTEIN] DEHYDRATASE"/>
    <property type="match status" value="1"/>
</dbReference>
<dbReference type="SUPFAM" id="SSF54637">
    <property type="entry name" value="Thioesterase/thiol ester dehydrase-isomerase"/>
    <property type="match status" value="1"/>
</dbReference>
<evidence type="ECO:0000256" key="4">
    <source>
        <dbReference type="ARBA" id="ARBA00022516"/>
    </source>
</evidence>
<organism evidence="10 11">
    <name type="scientific">Candidatus Mesenet longicola</name>
    <dbReference type="NCBI Taxonomy" id="1892558"/>
    <lineage>
        <taxon>Bacteria</taxon>
        <taxon>Pseudomonadati</taxon>
        <taxon>Pseudomonadota</taxon>
        <taxon>Alphaproteobacteria</taxon>
        <taxon>Rickettsiales</taxon>
        <taxon>Anaplasmataceae</taxon>
        <taxon>Candidatus Mesenet</taxon>
    </lineage>
</organism>
<dbReference type="GO" id="GO:0006633">
    <property type="term" value="P:fatty acid biosynthetic process"/>
    <property type="evidence" value="ECO:0007669"/>
    <property type="project" value="UniProtKB-UniRule"/>
</dbReference>
<dbReference type="InterPro" id="IPR010084">
    <property type="entry name" value="FabZ"/>
</dbReference>
<reference evidence="10 11" key="1">
    <citation type="journal article" date="2021" name="Microb. Ecol.">
        <title>Candidatus Mesenet longicola: Novel Endosymbionts of Brontispa longissima that Induce Cytoplasmic Incompatibility.</title>
        <authorList>
            <person name="Takano S."/>
            <person name="Gotoh Y."/>
            <person name="Hayashi T."/>
        </authorList>
    </citation>
    <scope>NUCLEOTIDE SEQUENCE [LARGE SCALE GENOMIC DNA]</scope>
    <source>
        <strain evidence="10">L5</strain>
    </source>
</reference>
<dbReference type="EMBL" id="BNGU01000021">
    <property type="protein sequence ID" value="GHM59604.1"/>
    <property type="molecule type" value="Genomic_DNA"/>
</dbReference>
<dbReference type="GO" id="GO:0009245">
    <property type="term" value="P:lipid A biosynthetic process"/>
    <property type="evidence" value="ECO:0007669"/>
    <property type="project" value="UniProtKB-UniRule"/>
</dbReference>
<evidence type="ECO:0000313" key="11">
    <source>
        <dbReference type="Proteomes" id="UP000637906"/>
    </source>
</evidence>
<dbReference type="Proteomes" id="UP000637906">
    <property type="component" value="Unassembled WGS sequence"/>
</dbReference>
<evidence type="ECO:0000256" key="3">
    <source>
        <dbReference type="ARBA" id="ARBA00022490"/>
    </source>
</evidence>
<sequence length="152" mass="17285">MQLPFNINEIIKLLPHSYPFLLIDRVIEYESCKSAKAIKNVTFNEYYFSGHFPDHPVMPGVLIIEAMAQTSAVCVLNQEDKKVVYFMSIENAKFRKPVIPGDTLVLHSQVINHRQNTCRFSCGAYVEDNLVAEATILAMIQNDKKSSDFSLQ</sequence>
<dbReference type="GO" id="GO:0016020">
    <property type="term" value="C:membrane"/>
    <property type="evidence" value="ECO:0007669"/>
    <property type="project" value="GOC"/>
</dbReference>
<dbReference type="InterPro" id="IPR013114">
    <property type="entry name" value="FabA_FabZ"/>
</dbReference>
<dbReference type="CDD" id="cd01288">
    <property type="entry name" value="FabZ"/>
    <property type="match status" value="1"/>
</dbReference>
<evidence type="ECO:0000256" key="8">
    <source>
        <dbReference type="ARBA" id="ARBA00025049"/>
    </source>
</evidence>
<comment type="catalytic activity">
    <reaction evidence="9">
        <text>a (3R)-hydroxyacyl-[ACP] = a (2E)-enoyl-[ACP] + H2O</text>
        <dbReference type="Rhea" id="RHEA:13097"/>
        <dbReference type="Rhea" id="RHEA-COMP:9925"/>
        <dbReference type="Rhea" id="RHEA-COMP:9945"/>
        <dbReference type="ChEBI" id="CHEBI:15377"/>
        <dbReference type="ChEBI" id="CHEBI:78784"/>
        <dbReference type="ChEBI" id="CHEBI:78827"/>
        <dbReference type="EC" id="4.2.1.59"/>
    </reaction>
</comment>
<comment type="caution">
    <text evidence="10">The sequence shown here is derived from an EMBL/GenBank/DDBJ whole genome shotgun (WGS) entry which is preliminary data.</text>
</comment>
<feature type="active site" evidence="9">
    <location>
        <position position="51"/>
    </location>
</feature>
<keyword evidence="4 9" id="KW-0444">Lipid biosynthesis</keyword>
<comment type="subcellular location">
    <subcellularLocation>
        <location evidence="1 9">Cytoplasm</location>
    </subcellularLocation>
</comment>
<evidence type="ECO:0000313" key="10">
    <source>
        <dbReference type="EMBL" id="GHM59604.1"/>
    </source>
</evidence>
<evidence type="ECO:0000256" key="6">
    <source>
        <dbReference type="ARBA" id="ARBA00023098"/>
    </source>
</evidence>
<dbReference type="Gene3D" id="3.10.129.10">
    <property type="entry name" value="Hotdog Thioesterase"/>
    <property type="match status" value="1"/>
</dbReference>
<dbReference type="GO" id="GO:0005737">
    <property type="term" value="C:cytoplasm"/>
    <property type="evidence" value="ECO:0007669"/>
    <property type="project" value="UniProtKB-SubCell"/>
</dbReference>
<evidence type="ECO:0000256" key="7">
    <source>
        <dbReference type="ARBA" id="ARBA00023239"/>
    </source>
</evidence>
<dbReference type="Pfam" id="PF07977">
    <property type="entry name" value="FabA"/>
    <property type="match status" value="1"/>
</dbReference>
<evidence type="ECO:0000256" key="2">
    <source>
        <dbReference type="ARBA" id="ARBA00009174"/>
    </source>
</evidence>
<dbReference type="FunFam" id="3.10.129.10:FF:000001">
    <property type="entry name" value="3-hydroxyacyl-[acyl-carrier-protein] dehydratase FabZ"/>
    <property type="match status" value="1"/>
</dbReference>
<keyword evidence="3 9" id="KW-0963">Cytoplasm</keyword>
<dbReference type="HAMAP" id="MF_00406">
    <property type="entry name" value="FabZ"/>
    <property type="match status" value="1"/>
</dbReference>
<keyword evidence="7 9" id="KW-0456">Lyase</keyword>
<dbReference type="InterPro" id="IPR029069">
    <property type="entry name" value="HotDog_dom_sf"/>
</dbReference>
<gene>
    <name evidence="9" type="primary">fabZ</name>
    <name evidence="10" type="ORF">sL5_05970</name>
</gene>
<comment type="similarity">
    <text evidence="2 9">Belongs to the thioester dehydratase family. FabZ subfamily.</text>
</comment>
<dbReference type="PANTHER" id="PTHR30272">
    <property type="entry name" value="3-HYDROXYACYL-[ACYL-CARRIER-PROTEIN] DEHYDRATASE"/>
    <property type="match status" value="1"/>
</dbReference>
<evidence type="ECO:0000256" key="1">
    <source>
        <dbReference type="ARBA" id="ARBA00004496"/>
    </source>
</evidence>
<dbReference type="NCBIfam" id="TIGR01750">
    <property type="entry name" value="fabZ"/>
    <property type="match status" value="1"/>
</dbReference>
<dbReference type="NCBIfam" id="NF000582">
    <property type="entry name" value="PRK00006.1"/>
    <property type="match status" value="1"/>
</dbReference>
<proteinExistence type="inferred from homology"/>
<evidence type="ECO:0000256" key="5">
    <source>
        <dbReference type="ARBA" id="ARBA00022556"/>
    </source>
</evidence>
<dbReference type="GO" id="GO:0019171">
    <property type="term" value="F:(3R)-hydroxyacyl-[acyl-carrier-protein] dehydratase activity"/>
    <property type="evidence" value="ECO:0007669"/>
    <property type="project" value="UniProtKB-EC"/>
</dbReference>
<keyword evidence="5 9" id="KW-0441">Lipid A biosynthesis</keyword>
<keyword evidence="6 9" id="KW-0443">Lipid metabolism</keyword>
<accession>A0A8J3HPB0</accession>
<dbReference type="EC" id="4.2.1.59" evidence="9"/>
<comment type="function">
    <text evidence="8 9">Involved in unsaturated fatty acids biosynthesis. Catalyzes the dehydration of short chain beta-hydroxyacyl-ACPs and long chain saturated and unsaturated beta-hydroxyacyl-ACPs.</text>
</comment>
<keyword evidence="11" id="KW-1185">Reference proteome</keyword>
<dbReference type="AlphaFoldDB" id="A0A8J3HPB0"/>
<name>A0A8J3HPB0_9RICK</name>